<reference evidence="1" key="3">
    <citation type="submission" date="2023-03" db="UniProtKB">
        <authorList>
            <consortium name="EnsemblPlants"/>
        </authorList>
    </citation>
    <scope>IDENTIFICATION</scope>
    <source>
        <strain evidence="1">cv. Chiifu-401-42</strain>
    </source>
</reference>
<sequence>MNEDERRYLKRRRRSTSRNSCCTWARISRRSREVEFRNFFLKPLSYLKLRQIDAELLEMQVLNRCDQNGNIALQMAAYQDKIKTAFQPPGGVYQSNAEESSGRKSVGKVVMNQTYFKVVVGRVRVSWRLPFYQLEKNICGIFYG</sequence>
<dbReference type="Proteomes" id="UP000011750">
    <property type="component" value="Chromosome A09"/>
</dbReference>
<dbReference type="InParanoid" id="M4EKX2"/>
<protein>
    <submittedName>
        <fullName evidence="1">Uncharacterized protein</fullName>
    </submittedName>
</protein>
<dbReference type="STRING" id="51351.M4EKX2"/>
<keyword evidence="2" id="KW-1185">Reference proteome</keyword>
<reference evidence="1 2" key="2">
    <citation type="journal article" date="2018" name="Hortic Res">
        <title>Improved Brassica rapa reference genome by single-molecule sequencing and chromosome conformation capture technologies.</title>
        <authorList>
            <person name="Zhang L."/>
            <person name="Cai X."/>
            <person name="Wu J."/>
            <person name="Liu M."/>
            <person name="Grob S."/>
            <person name="Cheng F."/>
            <person name="Liang J."/>
            <person name="Cai C."/>
            <person name="Liu Z."/>
            <person name="Liu B."/>
            <person name="Wang F."/>
            <person name="Li S."/>
            <person name="Liu F."/>
            <person name="Li X."/>
            <person name="Cheng L."/>
            <person name="Yang W."/>
            <person name="Li M.H."/>
            <person name="Grossniklaus U."/>
            <person name="Zheng H."/>
            <person name="Wang X."/>
        </authorList>
    </citation>
    <scope>NUCLEOTIDE SEQUENCE [LARGE SCALE GENOMIC DNA]</scope>
    <source>
        <strain evidence="1 2">cv. Chiifu-401-42</strain>
    </source>
</reference>
<dbReference type="EnsemblPlants" id="Bra029439.1">
    <property type="protein sequence ID" value="Bra029439.1-P"/>
    <property type="gene ID" value="Bra029439"/>
</dbReference>
<evidence type="ECO:0000313" key="1">
    <source>
        <dbReference type="EnsemblPlants" id="Bra029439.1-P"/>
    </source>
</evidence>
<proteinExistence type="predicted"/>
<evidence type="ECO:0000313" key="2">
    <source>
        <dbReference type="Proteomes" id="UP000011750"/>
    </source>
</evidence>
<dbReference type="HOGENOM" id="CLU_1799169_0_0_1"/>
<reference evidence="1 2" key="1">
    <citation type="journal article" date="2011" name="Nat. Genet.">
        <title>The genome of the mesopolyploid crop species Brassica rapa.</title>
        <authorList>
            <consortium name="Brassica rapa Genome Sequencing Project Consortium"/>
            <person name="Wang X."/>
            <person name="Wang H."/>
            <person name="Wang J."/>
            <person name="Sun R."/>
            <person name="Wu J."/>
            <person name="Liu S."/>
            <person name="Bai Y."/>
            <person name="Mun J.H."/>
            <person name="Bancroft I."/>
            <person name="Cheng F."/>
            <person name="Huang S."/>
            <person name="Li X."/>
            <person name="Hua W."/>
            <person name="Wang J."/>
            <person name="Wang X."/>
            <person name="Freeling M."/>
            <person name="Pires J.C."/>
            <person name="Paterson A.H."/>
            <person name="Chalhoub B."/>
            <person name="Wang B."/>
            <person name="Hayward A."/>
            <person name="Sharpe A.G."/>
            <person name="Park B.S."/>
            <person name="Weisshaar B."/>
            <person name="Liu B."/>
            <person name="Li B."/>
            <person name="Liu B."/>
            <person name="Tong C."/>
            <person name="Song C."/>
            <person name="Duran C."/>
            <person name="Peng C."/>
            <person name="Geng C."/>
            <person name="Koh C."/>
            <person name="Lin C."/>
            <person name="Edwards D."/>
            <person name="Mu D."/>
            <person name="Shen D."/>
            <person name="Soumpourou E."/>
            <person name="Li F."/>
            <person name="Fraser F."/>
            <person name="Conant G."/>
            <person name="Lassalle G."/>
            <person name="King G.J."/>
            <person name="Bonnema G."/>
            <person name="Tang H."/>
            <person name="Wang H."/>
            <person name="Belcram H."/>
            <person name="Zhou H."/>
            <person name="Hirakawa H."/>
            <person name="Abe H."/>
            <person name="Guo H."/>
            <person name="Wang H."/>
            <person name="Jin H."/>
            <person name="Parkin I.A."/>
            <person name="Batley J."/>
            <person name="Kim J.S."/>
            <person name="Just J."/>
            <person name="Li J."/>
            <person name="Xu J."/>
            <person name="Deng J."/>
            <person name="Kim J.A."/>
            <person name="Li J."/>
            <person name="Yu J."/>
            <person name="Meng J."/>
            <person name="Wang J."/>
            <person name="Min J."/>
            <person name="Poulain J."/>
            <person name="Wang J."/>
            <person name="Hatakeyama K."/>
            <person name="Wu K."/>
            <person name="Wang L."/>
            <person name="Fang L."/>
            <person name="Trick M."/>
            <person name="Links M.G."/>
            <person name="Zhao M."/>
            <person name="Jin M."/>
            <person name="Ramchiary N."/>
            <person name="Drou N."/>
            <person name="Berkman P.J."/>
            <person name="Cai Q."/>
            <person name="Huang Q."/>
            <person name="Li R."/>
            <person name="Tabata S."/>
            <person name="Cheng S."/>
            <person name="Zhang S."/>
            <person name="Zhang S."/>
            <person name="Huang S."/>
            <person name="Sato S."/>
            <person name="Sun S."/>
            <person name="Kwon S.J."/>
            <person name="Choi S.R."/>
            <person name="Lee T.H."/>
            <person name="Fan W."/>
            <person name="Zhao X."/>
            <person name="Tan X."/>
            <person name="Xu X."/>
            <person name="Wang Y."/>
            <person name="Qiu Y."/>
            <person name="Yin Y."/>
            <person name="Li Y."/>
            <person name="Du Y."/>
            <person name="Liao Y."/>
            <person name="Lim Y."/>
            <person name="Narusaka Y."/>
            <person name="Wang Y."/>
            <person name="Wang Z."/>
            <person name="Li Z."/>
            <person name="Wang Z."/>
            <person name="Xiong Z."/>
            <person name="Zhang Z."/>
        </authorList>
    </citation>
    <scope>NUCLEOTIDE SEQUENCE [LARGE SCALE GENOMIC DNA]</scope>
    <source>
        <strain evidence="1 2">cv. Chiifu-401-42</strain>
    </source>
</reference>
<name>M4EKX2_BRACM</name>
<dbReference type="AlphaFoldDB" id="M4EKX2"/>
<dbReference type="Gramene" id="Bra029439.1">
    <property type="protein sequence ID" value="Bra029439.1-P"/>
    <property type="gene ID" value="Bra029439"/>
</dbReference>
<accession>M4EKX2</accession>
<organism evidence="1 2">
    <name type="scientific">Brassica campestris</name>
    <name type="common">Field mustard</name>
    <dbReference type="NCBI Taxonomy" id="3711"/>
    <lineage>
        <taxon>Eukaryota</taxon>
        <taxon>Viridiplantae</taxon>
        <taxon>Streptophyta</taxon>
        <taxon>Embryophyta</taxon>
        <taxon>Tracheophyta</taxon>
        <taxon>Spermatophyta</taxon>
        <taxon>Magnoliopsida</taxon>
        <taxon>eudicotyledons</taxon>
        <taxon>Gunneridae</taxon>
        <taxon>Pentapetalae</taxon>
        <taxon>rosids</taxon>
        <taxon>malvids</taxon>
        <taxon>Brassicales</taxon>
        <taxon>Brassicaceae</taxon>
        <taxon>Brassiceae</taxon>
        <taxon>Brassica</taxon>
    </lineage>
</organism>